<dbReference type="EMBL" id="JARKIE010000035">
    <property type="protein sequence ID" value="KAJ7696250.1"/>
    <property type="molecule type" value="Genomic_DNA"/>
</dbReference>
<sequence>MSMACADFSDQAWLQSFNDVGELVFGMTADVLHDLKMPDKAEFNNVIQHATCEQYNFSVGPKATRITNKRVASGF</sequence>
<dbReference type="InterPro" id="IPR013955">
    <property type="entry name" value="Rep_factor-A_C"/>
</dbReference>
<dbReference type="AlphaFoldDB" id="A0AAD7DR46"/>
<dbReference type="SUPFAM" id="SSF50249">
    <property type="entry name" value="Nucleic acid-binding proteins"/>
    <property type="match status" value="1"/>
</dbReference>
<feature type="domain" description="Replication factor A C-terminal" evidence="1">
    <location>
        <begin position="1"/>
        <end position="64"/>
    </location>
</feature>
<name>A0AAD7DR46_MYCRO</name>
<proteinExistence type="predicted"/>
<accession>A0AAD7DR46</accession>
<gene>
    <name evidence="2" type="ORF">B0H17DRAFT_1198168</name>
</gene>
<dbReference type="Pfam" id="PF08646">
    <property type="entry name" value="Rep_fac-A_C"/>
    <property type="match status" value="1"/>
</dbReference>
<evidence type="ECO:0000313" key="3">
    <source>
        <dbReference type="Proteomes" id="UP001221757"/>
    </source>
</evidence>
<keyword evidence="3" id="KW-1185">Reference proteome</keyword>
<evidence type="ECO:0000259" key="1">
    <source>
        <dbReference type="Pfam" id="PF08646"/>
    </source>
</evidence>
<dbReference type="InterPro" id="IPR012340">
    <property type="entry name" value="NA-bd_OB-fold"/>
</dbReference>
<reference evidence="2" key="1">
    <citation type="submission" date="2023-03" db="EMBL/GenBank/DDBJ databases">
        <title>Massive genome expansion in bonnet fungi (Mycena s.s.) driven by repeated elements and novel gene families across ecological guilds.</title>
        <authorList>
            <consortium name="Lawrence Berkeley National Laboratory"/>
            <person name="Harder C.B."/>
            <person name="Miyauchi S."/>
            <person name="Viragh M."/>
            <person name="Kuo A."/>
            <person name="Thoen E."/>
            <person name="Andreopoulos B."/>
            <person name="Lu D."/>
            <person name="Skrede I."/>
            <person name="Drula E."/>
            <person name="Henrissat B."/>
            <person name="Morin E."/>
            <person name="Kohler A."/>
            <person name="Barry K."/>
            <person name="LaButti K."/>
            <person name="Morin E."/>
            <person name="Salamov A."/>
            <person name="Lipzen A."/>
            <person name="Mereny Z."/>
            <person name="Hegedus B."/>
            <person name="Baldrian P."/>
            <person name="Stursova M."/>
            <person name="Weitz H."/>
            <person name="Taylor A."/>
            <person name="Grigoriev I.V."/>
            <person name="Nagy L.G."/>
            <person name="Martin F."/>
            <person name="Kauserud H."/>
        </authorList>
    </citation>
    <scope>NUCLEOTIDE SEQUENCE</scope>
    <source>
        <strain evidence="2">CBHHK067</strain>
    </source>
</reference>
<comment type="caution">
    <text evidence="2">The sequence shown here is derived from an EMBL/GenBank/DDBJ whole genome shotgun (WGS) entry which is preliminary data.</text>
</comment>
<dbReference type="Proteomes" id="UP001221757">
    <property type="component" value="Unassembled WGS sequence"/>
</dbReference>
<dbReference type="Gene3D" id="2.40.50.140">
    <property type="entry name" value="Nucleic acid-binding proteins"/>
    <property type="match status" value="1"/>
</dbReference>
<evidence type="ECO:0000313" key="2">
    <source>
        <dbReference type="EMBL" id="KAJ7696250.1"/>
    </source>
</evidence>
<organism evidence="2 3">
    <name type="scientific">Mycena rosella</name>
    <name type="common">Pink bonnet</name>
    <name type="synonym">Agaricus rosellus</name>
    <dbReference type="NCBI Taxonomy" id="1033263"/>
    <lineage>
        <taxon>Eukaryota</taxon>
        <taxon>Fungi</taxon>
        <taxon>Dikarya</taxon>
        <taxon>Basidiomycota</taxon>
        <taxon>Agaricomycotina</taxon>
        <taxon>Agaricomycetes</taxon>
        <taxon>Agaricomycetidae</taxon>
        <taxon>Agaricales</taxon>
        <taxon>Marasmiineae</taxon>
        <taxon>Mycenaceae</taxon>
        <taxon>Mycena</taxon>
    </lineage>
</organism>
<protein>
    <recommendedName>
        <fullName evidence="1">Replication factor A C-terminal domain-containing protein</fullName>
    </recommendedName>
</protein>